<keyword evidence="4" id="KW-0732">Signal</keyword>
<feature type="signal peptide" evidence="4">
    <location>
        <begin position="1"/>
        <end position="16"/>
    </location>
</feature>
<dbReference type="InterPro" id="IPR013126">
    <property type="entry name" value="Hsp_70_fam"/>
</dbReference>
<dbReference type="InterPro" id="IPR043129">
    <property type="entry name" value="ATPase_NBD"/>
</dbReference>
<dbReference type="SUPFAM" id="SSF53067">
    <property type="entry name" value="Actin-like ATPase domain"/>
    <property type="match status" value="2"/>
</dbReference>
<dbReference type="Gene3D" id="3.30.420.40">
    <property type="match status" value="1"/>
</dbReference>
<evidence type="ECO:0000313" key="6">
    <source>
        <dbReference type="Proteomes" id="UP001470230"/>
    </source>
</evidence>
<feature type="chain" id="PRO_5045324111" description="DnaK protein" evidence="4">
    <location>
        <begin position="17"/>
        <end position="566"/>
    </location>
</feature>
<reference evidence="5 6" key="1">
    <citation type="submission" date="2024-04" db="EMBL/GenBank/DDBJ databases">
        <title>Tritrichomonas musculus Genome.</title>
        <authorList>
            <person name="Alves-Ferreira E."/>
            <person name="Grigg M."/>
            <person name="Lorenzi H."/>
            <person name="Galac M."/>
        </authorList>
    </citation>
    <scope>NUCLEOTIDE SEQUENCE [LARGE SCALE GENOMIC DNA]</scope>
    <source>
        <strain evidence="5 6">EAF2021</strain>
    </source>
</reference>
<dbReference type="PANTHER" id="PTHR45639">
    <property type="entry name" value="HSC70CB, ISOFORM G-RELATED"/>
    <property type="match status" value="1"/>
</dbReference>
<evidence type="ECO:0008006" key="7">
    <source>
        <dbReference type="Google" id="ProtNLM"/>
    </source>
</evidence>
<sequence>MFLSFLLNAVYCTVLSIDLGSEYYKMAQSSLSSEPQMVLNSNSVVPTSTAIAFRSSKNISKPIDPESIFKYQIRFGNQAIPLLKKNSSLGFRYLNRLIGRENKTEFYTSNLANVTELFAISLHNLVGKHSYTDGISFVIPQFWTNEQRVAISSACNIVDLPVLTIVDDFTAISLLYGSLRNNKYRKSPKHILFVDVGSTSCKAYGAKFVWKKDSTSVYQTSAFWSEKCGGYYLSKLLSQSKNLSFKKASKLLQHSDTKEFLPYINDVLEELKRIISDAMLLSNKTSGPFDEVQVTGGASQYKFIVDTILSTTMLPKIQRDFNANEAYALGGVIAGLQSSDISIYSPVHVNRLPMFTINVTCGNATENYCIKNDKCTDYIVLNSTGCKTVQLLSPQEEVPEGTINLVAEYELVNISNFSPLEDQQSQGILSMTSPDALVDKIIWCANQSEANCYPIDNHPYFRHKKEQELSKLWASTYIEILKSKQRKAKLLEKVDSQLKLLKQMILPKEGAPPNVNVFSVGEPYKDVFMERLEEYNSGKMHNWDEGEVLGAQEDLEEIMKNLVKQM</sequence>
<evidence type="ECO:0000256" key="1">
    <source>
        <dbReference type="ARBA" id="ARBA00022741"/>
    </source>
</evidence>
<organism evidence="5 6">
    <name type="scientific">Tritrichomonas musculus</name>
    <dbReference type="NCBI Taxonomy" id="1915356"/>
    <lineage>
        <taxon>Eukaryota</taxon>
        <taxon>Metamonada</taxon>
        <taxon>Parabasalia</taxon>
        <taxon>Tritrichomonadida</taxon>
        <taxon>Tritrichomonadidae</taxon>
        <taxon>Tritrichomonas</taxon>
    </lineage>
</organism>
<keyword evidence="1" id="KW-0547">Nucleotide-binding</keyword>
<keyword evidence="3" id="KW-0143">Chaperone</keyword>
<keyword evidence="6" id="KW-1185">Reference proteome</keyword>
<keyword evidence="2" id="KW-0067">ATP-binding</keyword>
<proteinExistence type="predicted"/>
<gene>
    <name evidence="5" type="ORF">M9Y10_032854</name>
</gene>
<dbReference type="PANTHER" id="PTHR45639:SF3">
    <property type="entry name" value="HYPOXIA UP-REGULATED PROTEIN 1"/>
    <property type="match status" value="1"/>
</dbReference>
<protein>
    <recommendedName>
        <fullName evidence="7">DnaK protein</fullName>
    </recommendedName>
</protein>
<dbReference type="Pfam" id="PF00012">
    <property type="entry name" value="HSP70"/>
    <property type="match status" value="1"/>
</dbReference>
<evidence type="ECO:0000256" key="2">
    <source>
        <dbReference type="ARBA" id="ARBA00022840"/>
    </source>
</evidence>
<dbReference type="Proteomes" id="UP001470230">
    <property type="component" value="Unassembled WGS sequence"/>
</dbReference>
<evidence type="ECO:0000256" key="4">
    <source>
        <dbReference type="SAM" id="SignalP"/>
    </source>
</evidence>
<name>A0ABR2GY09_9EUKA</name>
<comment type="caution">
    <text evidence="5">The sequence shown here is derived from an EMBL/GenBank/DDBJ whole genome shotgun (WGS) entry which is preliminary data.</text>
</comment>
<evidence type="ECO:0000256" key="3">
    <source>
        <dbReference type="ARBA" id="ARBA00023186"/>
    </source>
</evidence>
<accession>A0ABR2GY09</accession>
<dbReference type="EMBL" id="JAPFFF010000054">
    <property type="protein sequence ID" value="KAK8838815.1"/>
    <property type="molecule type" value="Genomic_DNA"/>
</dbReference>
<evidence type="ECO:0000313" key="5">
    <source>
        <dbReference type="EMBL" id="KAK8838815.1"/>
    </source>
</evidence>